<organism evidence="2 3">
    <name type="scientific">Candidatus Methylophosphatis roskildensis</name>
    <dbReference type="NCBI Taxonomy" id="2899263"/>
    <lineage>
        <taxon>Bacteria</taxon>
        <taxon>Pseudomonadati</taxon>
        <taxon>Pseudomonadota</taxon>
        <taxon>Betaproteobacteria</taxon>
        <taxon>Nitrosomonadales</taxon>
        <taxon>Sterolibacteriaceae</taxon>
        <taxon>Candidatus Methylophosphatis</taxon>
    </lineage>
</organism>
<dbReference type="EMBL" id="JADJEV010000003">
    <property type="protein sequence ID" value="MBK6972537.1"/>
    <property type="molecule type" value="Genomic_DNA"/>
</dbReference>
<keyword evidence="1" id="KW-1133">Transmembrane helix</keyword>
<sequence length="123" mass="13613">MAIAIGWGFVALVVYLSLTRIPPDLGIGVGLDFGHVVAYFWLMIWFAQLYRSVAARLLLVIGLFSMGVALEYLQGATGYRHFDYADMLRNLSGLAAGFLLAMTPMQNLLRAVESRAISRRRSA</sequence>
<feature type="transmembrane region" description="Helical" evidence="1">
    <location>
        <begin position="29"/>
        <end position="47"/>
    </location>
</feature>
<accession>A0A9D7E2J4</accession>
<dbReference type="Proteomes" id="UP000807785">
    <property type="component" value="Unassembled WGS sequence"/>
</dbReference>
<comment type="caution">
    <text evidence="2">The sequence shown here is derived from an EMBL/GenBank/DDBJ whole genome shotgun (WGS) entry which is preliminary data.</text>
</comment>
<reference evidence="2" key="1">
    <citation type="submission" date="2020-10" db="EMBL/GenBank/DDBJ databases">
        <title>Connecting structure to function with the recovery of over 1000 high-quality activated sludge metagenome-assembled genomes encoding full-length rRNA genes using long-read sequencing.</title>
        <authorList>
            <person name="Singleton C.M."/>
            <person name="Petriglieri F."/>
            <person name="Kristensen J.M."/>
            <person name="Kirkegaard R.H."/>
            <person name="Michaelsen T.Y."/>
            <person name="Andersen M.H."/>
            <person name="Karst S.M."/>
            <person name="Dueholm M.S."/>
            <person name="Nielsen P.H."/>
            <person name="Albertsen M."/>
        </authorList>
    </citation>
    <scope>NUCLEOTIDE SEQUENCE</scope>
    <source>
        <strain evidence="2">Bjer_18-Q3-R1-45_BAT3C.347</strain>
    </source>
</reference>
<name>A0A9D7E2J4_9PROT</name>
<dbReference type="AlphaFoldDB" id="A0A9D7E2J4"/>
<evidence type="ECO:0000313" key="3">
    <source>
        <dbReference type="Proteomes" id="UP000807785"/>
    </source>
</evidence>
<feature type="transmembrane region" description="Helical" evidence="1">
    <location>
        <begin position="93"/>
        <end position="112"/>
    </location>
</feature>
<gene>
    <name evidence="2" type="ORF">IPH26_06170</name>
</gene>
<evidence type="ECO:0000313" key="2">
    <source>
        <dbReference type="EMBL" id="MBK6972537.1"/>
    </source>
</evidence>
<protein>
    <submittedName>
        <fullName evidence="2">VanZ family protein</fullName>
    </submittedName>
</protein>
<feature type="transmembrane region" description="Helical" evidence="1">
    <location>
        <begin position="54"/>
        <end position="73"/>
    </location>
</feature>
<keyword evidence="1" id="KW-0812">Transmembrane</keyword>
<keyword evidence="1" id="KW-0472">Membrane</keyword>
<evidence type="ECO:0000256" key="1">
    <source>
        <dbReference type="SAM" id="Phobius"/>
    </source>
</evidence>
<proteinExistence type="predicted"/>